<reference evidence="1" key="1">
    <citation type="submission" date="2020-06" db="EMBL/GenBank/DDBJ databases">
        <authorList>
            <person name="Li T."/>
            <person name="Hu X."/>
            <person name="Zhang T."/>
            <person name="Song X."/>
            <person name="Zhang H."/>
            <person name="Dai N."/>
            <person name="Sheng W."/>
            <person name="Hou X."/>
            <person name="Wei L."/>
        </authorList>
    </citation>
    <scope>NUCLEOTIDE SEQUENCE</scope>
    <source>
        <strain evidence="1">G01</strain>
        <tissue evidence="1">Leaf</tissue>
    </source>
</reference>
<comment type="caution">
    <text evidence="1">The sequence shown here is derived from an EMBL/GenBank/DDBJ whole genome shotgun (WGS) entry which is preliminary data.</text>
</comment>
<evidence type="ECO:0000313" key="1">
    <source>
        <dbReference type="EMBL" id="KAL0322467.1"/>
    </source>
</evidence>
<proteinExistence type="predicted"/>
<dbReference type="PANTHER" id="PTHR11439">
    <property type="entry name" value="GAG-POL-RELATED RETROTRANSPOSON"/>
    <property type="match status" value="1"/>
</dbReference>
<dbReference type="CDD" id="cd09272">
    <property type="entry name" value="RNase_HI_RT_Ty1"/>
    <property type="match status" value="1"/>
</dbReference>
<dbReference type="EMBL" id="JACGWK010000012">
    <property type="protein sequence ID" value="KAL0322467.1"/>
    <property type="molecule type" value="Genomic_DNA"/>
</dbReference>
<protein>
    <submittedName>
        <fullName evidence="1">Mitochondrial protein</fullName>
    </submittedName>
</protein>
<organism evidence="1">
    <name type="scientific">Sesamum angustifolium</name>
    <dbReference type="NCBI Taxonomy" id="2727405"/>
    <lineage>
        <taxon>Eukaryota</taxon>
        <taxon>Viridiplantae</taxon>
        <taxon>Streptophyta</taxon>
        <taxon>Embryophyta</taxon>
        <taxon>Tracheophyta</taxon>
        <taxon>Spermatophyta</taxon>
        <taxon>Magnoliopsida</taxon>
        <taxon>eudicotyledons</taxon>
        <taxon>Gunneridae</taxon>
        <taxon>Pentapetalae</taxon>
        <taxon>asterids</taxon>
        <taxon>lamiids</taxon>
        <taxon>Lamiales</taxon>
        <taxon>Pedaliaceae</taxon>
        <taxon>Sesamum</taxon>
    </lineage>
</organism>
<dbReference type="AlphaFoldDB" id="A0AAW2LW09"/>
<dbReference type="PANTHER" id="PTHR11439:SF470">
    <property type="entry name" value="CYSTEINE-RICH RLK (RECEPTOR-LIKE PROTEIN KINASE) 8"/>
    <property type="match status" value="1"/>
</dbReference>
<name>A0AAW2LW09_9LAMI</name>
<accession>A0AAW2LW09</accession>
<reference evidence="1" key="2">
    <citation type="journal article" date="2024" name="Plant">
        <title>Genomic evolution and insights into agronomic trait innovations of Sesamum species.</title>
        <authorList>
            <person name="Miao H."/>
            <person name="Wang L."/>
            <person name="Qu L."/>
            <person name="Liu H."/>
            <person name="Sun Y."/>
            <person name="Le M."/>
            <person name="Wang Q."/>
            <person name="Wei S."/>
            <person name="Zheng Y."/>
            <person name="Lin W."/>
            <person name="Duan Y."/>
            <person name="Cao H."/>
            <person name="Xiong S."/>
            <person name="Wang X."/>
            <person name="Wei L."/>
            <person name="Li C."/>
            <person name="Ma Q."/>
            <person name="Ju M."/>
            <person name="Zhao R."/>
            <person name="Li G."/>
            <person name="Mu C."/>
            <person name="Tian Q."/>
            <person name="Mei H."/>
            <person name="Zhang T."/>
            <person name="Gao T."/>
            <person name="Zhang H."/>
        </authorList>
    </citation>
    <scope>NUCLEOTIDE SEQUENCE</scope>
    <source>
        <strain evidence="1">G01</strain>
    </source>
</reference>
<sequence>MYLLCYLKGTPGLGLFFPANTSLQLCAYSDSDWVSCPDSHCSLTGYCVFLGGALISWKQRSMPPISFLRRAEYRSIAEKPIFHERTKHLDINCHLVCEQFKQGFIAPQHISSNNQLTDILTKSLSAPAFTSLFAKRGLHSAATS</sequence>
<gene>
    <name evidence="1" type="ORF">Sangu_1866000</name>
</gene>